<protein>
    <submittedName>
        <fullName evidence="2">Uncharacterized protein</fullName>
    </submittedName>
</protein>
<comment type="caution">
    <text evidence="2">The sequence shown here is derived from an EMBL/GenBank/DDBJ whole genome shotgun (WGS) entry which is preliminary data.</text>
</comment>
<dbReference type="EMBL" id="QVQW01000007">
    <property type="protein sequence ID" value="RKU47711.1"/>
    <property type="molecule type" value="Genomic_DNA"/>
</dbReference>
<proteinExistence type="predicted"/>
<sequence>MLSLRMTRCIYKTPRKDNHQHKSPTIRGADRKLQPRSYHTYTCQIPNLTMAFLLDLIPLIAEAVEGGAAAAATEATAAGTEAAAAGTEAGTAAAEGTTTAGEAGTTTGEAGGTAGESGAAGASKVPVFDMTASGTTAGANAARQAIMDGAIQFGKWAAVQATKQALFYAGMKGAEALFHAMAGSSTDPAAAALAAKVNLTNTAVDALHTTTQDWAQWSTGHYDKRASYGSVDVLGTSVTHFAFLQYNLGGLADMLSEQVAPALVAFNKSKTAADLDTLRAALLAYAQKVKAQSDSMAQNEQAMVADGLQAHQEDVASAIAALS</sequence>
<keyword evidence="3" id="KW-1185">Reference proteome</keyword>
<feature type="region of interest" description="Disordered" evidence="1">
    <location>
        <begin position="13"/>
        <end position="32"/>
    </location>
</feature>
<reference evidence="2 3" key="1">
    <citation type="submission" date="2018-08" db="EMBL/GenBank/DDBJ databases">
        <title>Draft genome of the lignicolous fungus Coniochaeta pulveracea.</title>
        <authorList>
            <person name="Borstlap C.J."/>
            <person name="De Witt R.N."/>
            <person name="Botha A."/>
            <person name="Volschenk H."/>
        </authorList>
    </citation>
    <scope>NUCLEOTIDE SEQUENCE [LARGE SCALE GENOMIC DNA]</scope>
    <source>
        <strain evidence="2 3">CAB683</strain>
    </source>
</reference>
<evidence type="ECO:0000313" key="2">
    <source>
        <dbReference type="EMBL" id="RKU47711.1"/>
    </source>
</evidence>
<feature type="compositionally biased region" description="Low complexity" evidence="1">
    <location>
        <begin position="82"/>
        <end position="108"/>
    </location>
</feature>
<name>A0A420YIN8_9PEZI</name>
<dbReference type="OrthoDB" id="5148387at2759"/>
<feature type="region of interest" description="Disordered" evidence="1">
    <location>
        <begin position="82"/>
        <end position="118"/>
    </location>
</feature>
<dbReference type="AlphaFoldDB" id="A0A420YIN8"/>
<accession>A0A420YIN8</accession>
<evidence type="ECO:0000313" key="3">
    <source>
        <dbReference type="Proteomes" id="UP000275385"/>
    </source>
</evidence>
<organism evidence="2 3">
    <name type="scientific">Coniochaeta pulveracea</name>
    <dbReference type="NCBI Taxonomy" id="177199"/>
    <lineage>
        <taxon>Eukaryota</taxon>
        <taxon>Fungi</taxon>
        <taxon>Dikarya</taxon>
        <taxon>Ascomycota</taxon>
        <taxon>Pezizomycotina</taxon>
        <taxon>Sordariomycetes</taxon>
        <taxon>Sordariomycetidae</taxon>
        <taxon>Coniochaetales</taxon>
        <taxon>Coniochaetaceae</taxon>
        <taxon>Coniochaeta</taxon>
    </lineage>
</organism>
<evidence type="ECO:0000256" key="1">
    <source>
        <dbReference type="SAM" id="MobiDB-lite"/>
    </source>
</evidence>
<dbReference type="Proteomes" id="UP000275385">
    <property type="component" value="Unassembled WGS sequence"/>
</dbReference>
<gene>
    <name evidence="2" type="ORF">DL546_000193</name>
</gene>